<accession>A0ABT2MUU5</accession>
<reference evidence="1 2" key="1">
    <citation type="journal article" date="2022" name="Front. Microbiol.">
        <title>High genomic differentiation and limited gene flow indicate recent cryptic speciation within the genus Laspinema (cyanobacteria).</title>
        <authorList>
            <person name="Stanojkovic A."/>
            <person name="Skoupy S."/>
            <person name="Skaloud P."/>
            <person name="Dvorak P."/>
        </authorList>
    </citation>
    <scope>NUCLEOTIDE SEQUENCE [LARGE SCALE GENOMIC DNA]</scope>
    <source>
        <strain evidence="1 2">D2a</strain>
    </source>
</reference>
<dbReference type="Proteomes" id="UP001525890">
    <property type="component" value="Unassembled WGS sequence"/>
</dbReference>
<sequence>MNCTCQEFEKHYPDCTSCSEDKRLKAGENGRKYILNNLSQRRVCKVRVDDCVITSQEECKCDYLFIVCSPEQVEDENFKPSEQLYFIELKGKDLIHAVEQLTQTIEHFKPPMNHGQVFGQVVLSKSPSVKSIENDAKVVRLKKLLRKYQGNFEYGSRQYEKDFI</sequence>
<protein>
    <submittedName>
        <fullName evidence="1">Uncharacterized protein</fullName>
    </submittedName>
</protein>
<comment type="caution">
    <text evidence="1">The sequence shown here is derived from an EMBL/GenBank/DDBJ whole genome shotgun (WGS) entry which is preliminary data.</text>
</comment>
<gene>
    <name evidence="1" type="ORF">NG799_15540</name>
</gene>
<evidence type="ECO:0000313" key="2">
    <source>
        <dbReference type="Proteomes" id="UP001525890"/>
    </source>
</evidence>
<organism evidence="1 2">
    <name type="scientific">Laspinema palackyanum D2a</name>
    <dbReference type="NCBI Taxonomy" id="2953684"/>
    <lineage>
        <taxon>Bacteria</taxon>
        <taxon>Bacillati</taxon>
        <taxon>Cyanobacteriota</taxon>
        <taxon>Cyanophyceae</taxon>
        <taxon>Oscillatoriophycideae</taxon>
        <taxon>Oscillatoriales</taxon>
        <taxon>Laspinemataceae</taxon>
        <taxon>Laspinema</taxon>
        <taxon>Laspinema palackyanum</taxon>
    </lineage>
</organism>
<keyword evidence="2" id="KW-1185">Reference proteome</keyword>
<proteinExistence type="predicted"/>
<name>A0ABT2MUU5_9CYAN</name>
<dbReference type="RefSeq" id="WP_368007316.1">
    <property type="nucleotide sequence ID" value="NZ_JAMXFF010000023.1"/>
</dbReference>
<dbReference type="EMBL" id="JAMXFF010000023">
    <property type="protein sequence ID" value="MCT7967755.1"/>
    <property type="molecule type" value="Genomic_DNA"/>
</dbReference>
<evidence type="ECO:0000313" key="1">
    <source>
        <dbReference type="EMBL" id="MCT7967755.1"/>
    </source>
</evidence>